<dbReference type="Proteomes" id="UP000095751">
    <property type="component" value="Unassembled WGS sequence"/>
</dbReference>
<dbReference type="KEGG" id="fcy:FRACYDRAFT_232602"/>
<evidence type="ECO:0000313" key="1">
    <source>
        <dbReference type="EMBL" id="OEU22444.1"/>
    </source>
</evidence>
<reference evidence="1 2" key="1">
    <citation type="submission" date="2016-09" db="EMBL/GenBank/DDBJ databases">
        <title>Extensive genetic diversity and differential bi-allelic expression allows diatom success in the polar Southern Ocean.</title>
        <authorList>
            <consortium name="DOE Joint Genome Institute"/>
            <person name="Mock T."/>
            <person name="Otillar R.P."/>
            <person name="Strauss J."/>
            <person name="Dupont C."/>
            <person name="Frickenhaus S."/>
            <person name="Maumus F."/>
            <person name="Mcmullan M."/>
            <person name="Sanges R."/>
            <person name="Schmutz J."/>
            <person name="Toseland A."/>
            <person name="Valas R."/>
            <person name="Veluchamy A."/>
            <person name="Ward B.J."/>
            <person name="Allen A."/>
            <person name="Barry K."/>
            <person name="Falciatore A."/>
            <person name="Ferrante M."/>
            <person name="Fortunato A.E."/>
            <person name="Gloeckner G."/>
            <person name="Gruber A."/>
            <person name="Hipkin R."/>
            <person name="Janech M."/>
            <person name="Kroth P."/>
            <person name="Leese F."/>
            <person name="Lindquist E."/>
            <person name="Lyon B.R."/>
            <person name="Martin J."/>
            <person name="Mayer C."/>
            <person name="Parker M."/>
            <person name="Quesneville H."/>
            <person name="Raymond J."/>
            <person name="Uhlig C."/>
            <person name="Valentin K.U."/>
            <person name="Worden A.Z."/>
            <person name="Armbrust E.V."/>
            <person name="Bowler C."/>
            <person name="Green B."/>
            <person name="Moulton V."/>
            <person name="Van Oosterhout C."/>
            <person name="Grigoriev I."/>
        </authorList>
    </citation>
    <scope>NUCLEOTIDE SEQUENCE [LARGE SCALE GENOMIC DNA]</scope>
    <source>
        <strain evidence="1 2">CCMP1102</strain>
    </source>
</reference>
<accession>A0A1E7FWE7</accession>
<proteinExistence type="predicted"/>
<keyword evidence="2" id="KW-1185">Reference proteome</keyword>
<dbReference type="AlphaFoldDB" id="A0A1E7FWE7"/>
<protein>
    <submittedName>
        <fullName evidence="1">Uncharacterized protein</fullName>
    </submittedName>
</protein>
<dbReference type="OrthoDB" id="54853at2759"/>
<dbReference type="EMBL" id="KV784353">
    <property type="protein sequence ID" value="OEU22444.1"/>
    <property type="molecule type" value="Genomic_DNA"/>
</dbReference>
<sequence>MSFALEFDSFYSSTDTGSSSSRKRYIEVLQGLAKKKCILPTMNVNQSSNKSRRVSEDTESFSNGNNIIIPPTCTTATISNRIAAENNRTLDTHRLVSFCGSSTGTSISCEESACSLSNYSVQQEQQACYSEVSPSSDTIYSAPYNPSLHPNFWDDSSWNCSKLSKELSSSIKKKKNNKKNKNCRLATRGSNYIISKIEGLITATSNPLNSKTWGNTTWKLRPISRINDTRKDDIDDNDITGMENERRQNNNIKDCYIPREHSLQWKLWKRLNEPDPQKRIYILQTPIARLNTLTSRLLTKNQPFEKKISSIGSPYILYRWLRVRLAAGLVRSCFDCLHQIIKKNYDEVEDVLKKLEIHPTHNEDLVSLVTVRDRLAGIWCVYAHFTLEVGCLALEEKTEKSLSSQRKNKNMECLSPRDNTTVLCNPNVNSETDSDFVDNDTVASELELYYQQSRSIPIVNDHRKRIEVTSGDHQENTTYDDISNHAISILLAARDCPLIGNHTAIALSLGRMIVSSTVMEQSKANCTQVHLSKEIMSAKIQSAIDVCWDNIDTYRSKSHQQSKRRFITKPVSKTTLRLLSNFEIKNQKLHTEKRIKKKAVLDGIESTLKLPNYIRNALTRTSLPSNGAIIGDRNTIRYLSVELNRWSRLGEELETNHDCTIRLTPFHEPELPFLAAELPLFAPVESISNPLKLYGDTEDAARTIIWQW</sequence>
<gene>
    <name evidence="1" type="ORF">FRACYDRAFT_232602</name>
</gene>
<name>A0A1E7FWE7_9STRA</name>
<evidence type="ECO:0000313" key="2">
    <source>
        <dbReference type="Proteomes" id="UP000095751"/>
    </source>
</evidence>
<dbReference type="InParanoid" id="A0A1E7FWE7"/>
<organism evidence="1 2">
    <name type="scientific">Fragilariopsis cylindrus CCMP1102</name>
    <dbReference type="NCBI Taxonomy" id="635003"/>
    <lineage>
        <taxon>Eukaryota</taxon>
        <taxon>Sar</taxon>
        <taxon>Stramenopiles</taxon>
        <taxon>Ochrophyta</taxon>
        <taxon>Bacillariophyta</taxon>
        <taxon>Bacillariophyceae</taxon>
        <taxon>Bacillariophycidae</taxon>
        <taxon>Bacillariales</taxon>
        <taxon>Bacillariaceae</taxon>
        <taxon>Fragilariopsis</taxon>
    </lineage>
</organism>